<evidence type="ECO:0000256" key="4">
    <source>
        <dbReference type="ARBA" id="ARBA00022737"/>
    </source>
</evidence>
<dbReference type="PANTHER" id="PTHR46212">
    <property type="entry name" value="PEFLIN"/>
    <property type="match status" value="1"/>
</dbReference>
<dbReference type="GO" id="GO:0048306">
    <property type="term" value="F:calcium-dependent protein binding"/>
    <property type="evidence" value="ECO:0007669"/>
    <property type="project" value="UniProtKB-ARBA"/>
</dbReference>
<comment type="caution">
    <text evidence="7">The sequence shown here is derived from an EMBL/GenBank/DDBJ whole genome shotgun (WGS) entry which is preliminary data.</text>
</comment>
<evidence type="ECO:0000256" key="3">
    <source>
        <dbReference type="ARBA" id="ARBA00022723"/>
    </source>
</evidence>
<keyword evidence="3" id="KW-0479">Metal-binding</keyword>
<dbReference type="PROSITE" id="PS50222">
    <property type="entry name" value="EF_HAND_2"/>
    <property type="match status" value="1"/>
</dbReference>
<feature type="domain" description="EF-hand" evidence="6">
    <location>
        <begin position="22"/>
        <end position="57"/>
    </location>
</feature>
<keyword evidence="5" id="KW-0106">Calcium</keyword>
<dbReference type="AlphaFoldDB" id="A0AAE1Z6X4"/>
<name>A0AAE1Z6X4_SCHME</name>
<dbReference type="PROSITE" id="PS00018">
    <property type="entry name" value="EF_HAND_1"/>
    <property type="match status" value="1"/>
</dbReference>
<evidence type="ECO:0000313" key="7">
    <source>
        <dbReference type="EMBL" id="KAK4468438.1"/>
    </source>
</evidence>
<dbReference type="GO" id="GO:0005737">
    <property type="term" value="C:cytoplasm"/>
    <property type="evidence" value="ECO:0007669"/>
    <property type="project" value="UniProtKB-SubCell"/>
</dbReference>
<evidence type="ECO:0000256" key="2">
    <source>
        <dbReference type="ARBA" id="ARBA00022490"/>
    </source>
</evidence>
<proteinExistence type="predicted"/>
<evidence type="ECO:0000313" key="8">
    <source>
        <dbReference type="Proteomes" id="UP001292079"/>
    </source>
</evidence>
<keyword evidence="4" id="KW-0677">Repeat</keyword>
<dbReference type="Pfam" id="PF13405">
    <property type="entry name" value="EF-hand_6"/>
    <property type="match status" value="1"/>
</dbReference>
<dbReference type="SMART" id="SM00054">
    <property type="entry name" value="EFh"/>
    <property type="match status" value="2"/>
</dbReference>
<gene>
    <name evidence="7" type="ORF">MN116_007644</name>
</gene>
<dbReference type="PANTHER" id="PTHR46212:SF3">
    <property type="entry name" value="GH27120P"/>
    <property type="match status" value="1"/>
</dbReference>
<dbReference type="EMBL" id="JALJAT010000006">
    <property type="protein sequence ID" value="KAK4468438.1"/>
    <property type="molecule type" value="Genomic_DNA"/>
</dbReference>
<organism evidence="7 8">
    <name type="scientific">Schistosoma mekongi</name>
    <name type="common">Parasitic worm</name>
    <dbReference type="NCBI Taxonomy" id="38744"/>
    <lineage>
        <taxon>Eukaryota</taxon>
        <taxon>Metazoa</taxon>
        <taxon>Spiralia</taxon>
        <taxon>Lophotrochozoa</taxon>
        <taxon>Platyhelminthes</taxon>
        <taxon>Trematoda</taxon>
        <taxon>Digenea</taxon>
        <taxon>Strigeidida</taxon>
        <taxon>Schistosomatoidea</taxon>
        <taxon>Schistosomatidae</taxon>
        <taxon>Schistosoma</taxon>
    </lineage>
</organism>
<dbReference type="InterPro" id="IPR051426">
    <property type="entry name" value="Peflin/Sorcin_CaBP"/>
</dbReference>
<evidence type="ECO:0000256" key="1">
    <source>
        <dbReference type="ARBA" id="ARBA00004496"/>
    </source>
</evidence>
<dbReference type="InterPro" id="IPR002048">
    <property type="entry name" value="EF_hand_dom"/>
</dbReference>
<reference evidence="7" key="1">
    <citation type="submission" date="2022-04" db="EMBL/GenBank/DDBJ databases">
        <authorList>
            <person name="Xu L."/>
            <person name="Lv Z."/>
        </authorList>
    </citation>
    <scope>NUCLEOTIDE SEQUENCE</scope>
    <source>
        <strain evidence="7">LV_2022a</strain>
    </source>
</reference>
<dbReference type="InterPro" id="IPR011992">
    <property type="entry name" value="EF-hand-dom_pair"/>
</dbReference>
<keyword evidence="8" id="KW-1185">Reference proteome</keyword>
<evidence type="ECO:0000259" key="6">
    <source>
        <dbReference type="PROSITE" id="PS50222"/>
    </source>
</evidence>
<sequence>MRMFDKDINGTLNMQEFSQLYQYVQQWQQCFRSYDTNNSGTIDCKEFQTALASFGYRLSPEFTRFLIGRFDKRYESMGFDNFILICVCLKKLTDGFKMYDYQRNGSAQLSYENFLSIAFSVVC</sequence>
<dbReference type="GO" id="GO:0005509">
    <property type="term" value="F:calcium ion binding"/>
    <property type="evidence" value="ECO:0007669"/>
    <property type="project" value="InterPro"/>
</dbReference>
<evidence type="ECO:0000256" key="5">
    <source>
        <dbReference type="ARBA" id="ARBA00022837"/>
    </source>
</evidence>
<reference evidence="7" key="2">
    <citation type="journal article" date="2023" name="Infect Dis Poverty">
        <title>Chromosome-scale genome of the human blood fluke Schistosoma mekongi and its implications for public health.</title>
        <authorList>
            <person name="Zhou M."/>
            <person name="Xu L."/>
            <person name="Xu D."/>
            <person name="Chen W."/>
            <person name="Khan J."/>
            <person name="Hu Y."/>
            <person name="Huang H."/>
            <person name="Wei H."/>
            <person name="Zhang Y."/>
            <person name="Chusongsang P."/>
            <person name="Tanasarnprasert K."/>
            <person name="Hu X."/>
            <person name="Limpanont Y."/>
            <person name="Lv Z."/>
        </authorList>
    </citation>
    <scope>NUCLEOTIDE SEQUENCE</scope>
    <source>
        <strain evidence="7">LV_2022a</strain>
    </source>
</reference>
<comment type="subcellular location">
    <subcellularLocation>
        <location evidence="1">Cytoplasm</location>
    </subcellularLocation>
</comment>
<dbReference type="SUPFAM" id="SSF47473">
    <property type="entry name" value="EF-hand"/>
    <property type="match status" value="1"/>
</dbReference>
<dbReference type="Proteomes" id="UP001292079">
    <property type="component" value="Unassembled WGS sequence"/>
</dbReference>
<keyword evidence="2" id="KW-0963">Cytoplasm</keyword>
<accession>A0AAE1Z6X4</accession>
<dbReference type="Gene3D" id="1.10.238.10">
    <property type="entry name" value="EF-hand"/>
    <property type="match status" value="1"/>
</dbReference>
<protein>
    <recommendedName>
        <fullName evidence="6">EF-hand domain-containing protein</fullName>
    </recommendedName>
</protein>
<dbReference type="InterPro" id="IPR018247">
    <property type="entry name" value="EF_Hand_1_Ca_BS"/>
</dbReference>